<accession>A0A9Q1AS00</accession>
<sequence>MPGPAVDRQLYKATSLVFNEETEILAPRDPRQAGPPAPSKGILKNGGGVPGADRLRKAKSIETITVRPVGREAPALGPTRPLQRERQPPNSLDLSAPKKPPVPGRMKIVEEKLRFSEFLNEITQQVMSPSSLSSLGWKPPESSPAAKTPSTDGSDSKGSSVKSSSPGSSLEMPEGKATEEMGSGPRRKPGPPEGKVDTLRDRHGRRYAVTTDEASTSPESGPLAQHLGSLPILSGEGVKGQRKHAGRGMEPEALLLPFKKADKDAATAMGKSAGKEQLGKTNIFVKVRVFLAIFSSLMGNPSSPPSRWH</sequence>
<comment type="caution">
    <text evidence="2">The sequence shown here is derived from an EMBL/GenBank/DDBJ whole genome shotgun (WGS) entry which is preliminary data.</text>
</comment>
<evidence type="ECO:0000313" key="2">
    <source>
        <dbReference type="EMBL" id="KAJ7307507.1"/>
    </source>
</evidence>
<feature type="region of interest" description="Disordered" evidence="1">
    <location>
        <begin position="127"/>
        <end position="247"/>
    </location>
</feature>
<organism evidence="2 3">
    <name type="scientific">Phrynocephalus forsythii</name>
    <dbReference type="NCBI Taxonomy" id="171643"/>
    <lineage>
        <taxon>Eukaryota</taxon>
        <taxon>Metazoa</taxon>
        <taxon>Chordata</taxon>
        <taxon>Craniata</taxon>
        <taxon>Vertebrata</taxon>
        <taxon>Euteleostomi</taxon>
        <taxon>Lepidosauria</taxon>
        <taxon>Squamata</taxon>
        <taxon>Bifurcata</taxon>
        <taxon>Unidentata</taxon>
        <taxon>Episquamata</taxon>
        <taxon>Toxicofera</taxon>
        <taxon>Iguania</taxon>
        <taxon>Acrodonta</taxon>
        <taxon>Agamidae</taxon>
        <taxon>Agaminae</taxon>
        <taxon>Phrynocephalus</taxon>
    </lineage>
</organism>
<dbReference type="EMBL" id="JAPFRF010000019">
    <property type="protein sequence ID" value="KAJ7307507.1"/>
    <property type="molecule type" value="Genomic_DNA"/>
</dbReference>
<dbReference type="Proteomes" id="UP001142489">
    <property type="component" value="Unassembled WGS sequence"/>
</dbReference>
<name>A0A9Q1AS00_9SAUR</name>
<evidence type="ECO:0000256" key="1">
    <source>
        <dbReference type="SAM" id="MobiDB-lite"/>
    </source>
</evidence>
<dbReference type="AlphaFoldDB" id="A0A9Q1AS00"/>
<feature type="region of interest" description="Disordered" evidence="1">
    <location>
        <begin position="21"/>
        <end position="108"/>
    </location>
</feature>
<dbReference type="OrthoDB" id="9908814at2759"/>
<reference evidence="2" key="1">
    <citation type="journal article" date="2023" name="DNA Res.">
        <title>Chromosome-level genome assembly of Phrynocephalus forsythii using third-generation DNA sequencing and Hi-C analysis.</title>
        <authorList>
            <person name="Qi Y."/>
            <person name="Zhao W."/>
            <person name="Zhao Y."/>
            <person name="Niu C."/>
            <person name="Cao S."/>
            <person name="Zhang Y."/>
        </authorList>
    </citation>
    <scope>NUCLEOTIDE SEQUENCE</scope>
    <source>
        <tissue evidence="2">Muscle</tissue>
    </source>
</reference>
<gene>
    <name evidence="2" type="ORF">JRQ81_009530</name>
</gene>
<proteinExistence type="predicted"/>
<keyword evidence="3" id="KW-1185">Reference proteome</keyword>
<evidence type="ECO:0000313" key="3">
    <source>
        <dbReference type="Proteomes" id="UP001142489"/>
    </source>
</evidence>
<protein>
    <submittedName>
        <fullName evidence="2">Uncharacterized protein</fullName>
    </submittedName>
</protein>
<feature type="compositionally biased region" description="Low complexity" evidence="1">
    <location>
        <begin position="148"/>
        <end position="169"/>
    </location>
</feature>